<gene>
    <name evidence="7" type="ORF">SAMN05660909_02576</name>
</gene>
<evidence type="ECO:0000313" key="7">
    <source>
        <dbReference type="EMBL" id="SEA58543.1"/>
    </source>
</evidence>
<dbReference type="PANTHER" id="PTHR12001:SF85">
    <property type="entry name" value="SHORT CHAIN ISOPRENYL DIPHOSPHATE SYNTHASE"/>
    <property type="match status" value="1"/>
</dbReference>
<evidence type="ECO:0000256" key="2">
    <source>
        <dbReference type="ARBA" id="ARBA00006706"/>
    </source>
</evidence>
<accession>A0A1H4CE21</accession>
<evidence type="ECO:0000256" key="4">
    <source>
        <dbReference type="ARBA" id="ARBA00022723"/>
    </source>
</evidence>
<dbReference type="SFLD" id="SFLDG01017">
    <property type="entry name" value="Polyprenyl_Transferase_Like"/>
    <property type="match status" value="1"/>
</dbReference>
<dbReference type="RefSeq" id="WP_089762167.1">
    <property type="nucleotide sequence ID" value="NZ_BKAT01000007.1"/>
</dbReference>
<evidence type="ECO:0000256" key="1">
    <source>
        <dbReference type="ARBA" id="ARBA00001946"/>
    </source>
</evidence>
<protein>
    <submittedName>
        <fullName evidence="7">Geranylgeranyl diphosphate synthase, type II</fullName>
    </submittedName>
</protein>
<dbReference type="SUPFAM" id="SSF48576">
    <property type="entry name" value="Terpenoid synthases"/>
    <property type="match status" value="1"/>
</dbReference>
<dbReference type="AlphaFoldDB" id="A0A1H4CE21"/>
<dbReference type="InterPro" id="IPR000092">
    <property type="entry name" value="Polyprenyl_synt"/>
</dbReference>
<dbReference type="STRING" id="408074.SAMN05660909_02576"/>
<reference evidence="8" key="1">
    <citation type="submission" date="2016-10" db="EMBL/GenBank/DDBJ databases">
        <authorList>
            <person name="Varghese N."/>
            <person name="Submissions S."/>
        </authorList>
    </citation>
    <scope>NUCLEOTIDE SEQUENCE [LARGE SCALE GENOMIC DNA]</scope>
    <source>
        <strain evidence="8">DSM 23920</strain>
    </source>
</reference>
<dbReference type="PROSITE" id="PS00723">
    <property type="entry name" value="POLYPRENYL_SYNTHASE_1"/>
    <property type="match status" value="1"/>
</dbReference>
<dbReference type="OrthoDB" id="9805316at2"/>
<evidence type="ECO:0000256" key="3">
    <source>
        <dbReference type="ARBA" id="ARBA00022679"/>
    </source>
</evidence>
<keyword evidence="8" id="KW-1185">Reference proteome</keyword>
<dbReference type="PANTHER" id="PTHR12001">
    <property type="entry name" value="GERANYLGERANYL PYROPHOSPHATE SYNTHASE"/>
    <property type="match status" value="1"/>
</dbReference>
<dbReference type="CDD" id="cd00685">
    <property type="entry name" value="Trans_IPPS_HT"/>
    <property type="match status" value="1"/>
</dbReference>
<sequence>MHSFKELIAQFNQHFDHQKFPEKPTRLYSSANHILEMGGKRIRPVLCLMGNELFNELHPDAFQVGTAIELFHNFTLLHDDIMDKAPLRRGKPTAHTIYGESAAILAGDVMLINVYEYLNKVNAGYKQKIINVFNKAAIEVCEGQQLDMDFETQDPEAVKYDDYVEMIALKTSVLLAASLQLGAIIGGAGEGNQQHIYAFGKNVGIAFQIQDDYLDAFGDPDKFGKQKGGDILVNKKTFLLLKALELCSPAARKELKTLLETSPEDKVDRVLDIFTSCKVDKWAEKEKERFTQLAFGNLDEIAVLSNRKEGLKELANFLLERQQ</sequence>
<proteinExistence type="inferred from homology"/>
<dbReference type="GO" id="GO:0008299">
    <property type="term" value="P:isoprenoid biosynthetic process"/>
    <property type="evidence" value="ECO:0007669"/>
    <property type="project" value="InterPro"/>
</dbReference>
<dbReference type="InterPro" id="IPR008949">
    <property type="entry name" value="Isoprenoid_synthase_dom_sf"/>
</dbReference>
<dbReference type="GO" id="GO:0046872">
    <property type="term" value="F:metal ion binding"/>
    <property type="evidence" value="ECO:0007669"/>
    <property type="project" value="UniProtKB-KW"/>
</dbReference>
<dbReference type="GO" id="GO:0004659">
    <property type="term" value="F:prenyltransferase activity"/>
    <property type="evidence" value="ECO:0007669"/>
    <property type="project" value="InterPro"/>
</dbReference>
<dbReference type="InterPro" id="IPR033749">
    <property type="entry name" value="Polyprenyl_synt_CS"/>
</dbReference>
<keyword evidence="5" id="KW-0460">Magnesium</keyword>
<evidence type="ECO:0000256" key="6">
    <source>
        <dbReference type="RuleBase" id="RU004466"/>
    </source>
</evidence>
<dbReference type="Pfam" id="PF00348">
    <property type="entry name" value="polyprenyl_synt"/>
    <property type="match status" value="1"/>
</dbReference>
<dbReference type="Gene3D" id="1.10.600.10">
    <property type="entry name" value="Farnesyl Diphosphate Synthase"/>
    <property type="match status" value="1"/>
</dbReference>
<evidence type="ECO:0000256" key="5">
    <source>
        <dbReference type="ARBA" id="ARBA00022842"/>
    </source>
</evidence>
<dbReference type="SFLD" id="SFLDS00005">
    <property type="entry name" value="Isoprenoid_Synthase_Type_I"/>
    <property type="match status" value="1"/>
</dbReference>
<evidence type="ECO:0000313" key="8">
    <source>
        <dbReference type="Proteomes" id="UP000199656"/>
    </source>
</evidence>
<keyword evidence="4" id="KW-0479">Metal-binding</keyword>
<comment type="cofactor">
    <cofactor evidence="1">
        <name>Mg(2+)</name>
        <dbReference type="ChEBI" id="CHEBI:18420"/>
    </cofactor>
</comment>
<dbReference type="EMBL" id="FNRL01000010">
    <property type="protein sequence ID" value="SEA58543.1"/>
    <property type="molecule type" value="Genomic_DNA"/>
</dbReference>
<organism evidence="7 8">
    <name type="scientific">Chitinophaga terrae</name>
    <name type="common">ex Kim and Jung 2007</name>
    <dbReference type="NCBI Taxonomy" id="408074"/>
    <lineage>
        <taxon>Bacteria</taxon>
        <taxon>Pseudomonadati</taxon>
        <taxon>Bacteroidota</taxon>
        <taxon>Chitinophagia</taxon>
        <taxon>Chitinophagales</taxon>
        <taxon>Chitinophagaceae</taxon>
        <taxon>Chitinophaga</taxon>
    </lineage>
</organism>
<dbReference type="PROSITE" id="PS00444">
    <property type="entry name" value="POLYPRENYL_SYNTHASE_2"/>
    <property type="match status" value="1"/>
</dbReference>
<dbReference type="Proteomes" id="UP000199656">
    <property type="component" value="Unassembled WGS sequence"/>
</dbReference>
<keyword evidence="3 6" id="KW-0808">Transferase</keyword>
<name>A0A1H4CE21_9BACT</name>
<comment type="similarity">
    <text evidence="2 6">Belongs to the FPP/GGPP synthase family.</text>
</comment>